<comment type="catalytic activity">
    <reaction evidence="4">
        <text>S-adenosyl 3-(methylsulfanyl)propylamine + putrescine = S-methyl-5'-thioadenosine + spermidine + H(+)</text>
        <dbReference type="Rhea" id="RHEA:12721"/>
        <dbReference type="ChEBI" id="CHEBI:15378"/>
        <dbReference type="ChEBI" id="CHEBI:17509"/>
        <dbReference type="ChEBI" id="CHEBI:57443"/>
        <dbReference type="ChEBI" id="CHEBI:57834"/>
        <dbReference type="ChEBI" id="CHEBI:326268"/>
        <dbReference type="EC" id="2.5.1.16"/>
    </reaction>
</comment>
<dbReference type="InterPro" id="IPR030374">
    <property type="entry name" value="PABS"/>
</dbReference>
<evidence type="ECO:0000313" key="8">
    <source>
        <dbReference type="Proteomes" id="UP000002247"/>
    </source>
</evidence>
<keyword evidence="2 4" id="KW-0808">Transferase</keyword>
<reference evidence="7 8" key="1">
    <citation type="journal article" date="2010" name="Stand. Genomic Sci.">
        <title>Complete genome sequence of Segniliparus rotundus type strain (CDC 1076).</title>
        <authorList>
            <person name="Sikorski J."/>
            <person name="Lapidus A."/>
            <person name="Copeland A."/>
            <person name="Misra M."/>
            <person name="Glavina Del Rio T."/>
            <person name="Nolan M."/>
            <person name="Lucas S."/>
            <person name="Chen F."/>
            <person name="Tice H."/>
            <person name="Cheng J.F."/>
            <person name="Jando M."/>
            <person name="Schneider S."/>
            <person name="Bruce D."/>
            <person name="Goodwin L."/>
            <person name="Pitluck S."/>
            <person name="Liolios K."/>
            <person name="Mikhailova N."/>
            <person name="Pati A."/>
            <person name="Ivanova N."/>
            <person name="Mavromatis K."/>
            <person name="Chen A."/>
            <person name="Palaniappan K."/>
            <person name="Chertkov O."/>
            <person name="Land M."/>
            <person name="Hauser L."/>
            <person name="Chang Y.J."/>
            <person name="Jeffries C.D."/>
            <person name="Brettin T."/>
            <person name="Detter J.C."/>
            <person name="Han C."/>
            <person name="Rohde M."/>
            <person name="Goker M."/>
            <person name="Bristow J."/>
            <person name="Eisen J.A."/>
            <person name="Markowitz V."/>
            <person name="Hugenholtz P."/>
            <person name="Kyrpides N.C."/>
            <person name="Klenk H.P."/>
        </authorList>
    </citation>
    <scope>NUCLEOTIDE SEQUENCE [LARGE SCALE GENOMIC DNA]</scope>
    <source>
        <strain evidence="8">ATCC BAA-972 / CDC 1076 / CIP 108378 / DSM 44985 / JCM 13578</strain>
    </source>
</reference>
<dbReference type="GO" id="GO:0008295">
    <property type="term" value="P:spermidine biosynthetic process"/>
    <property type="evidence" value="ECO:0007669"/>
    <property type="project" value="UniProtKB-UniRule"/>
</dbReference>
<evidence type="ECO:0000313" key="7">
    <source>
        <dbReference type="EMBL" id="ADG98628.1"/>
    </source>
</evidence>
<dbReference type="HOGENOM" id="CLU_048199_2_0_11"/>
<comment type="caution">
    <text evidence="4">Lacks conserved residue(s) required for the propagation of feature annotation.</text>
</comment>
<dbReference type="Pfam" id="PF01564">
    <property type="entry name" value="Spermine_synth"/>
    <property type="match status" value="1"/>
</dbReference>
<dbReference type="CDD" id="cd02440">
    <property type="entry name" value="AdoMet_MTases"/>
    <property type="match status" value="1"/>
</dbReference>
<comment type="pathway">
    <text evidence="4">Amine and polyamine biosynthesis; spermidine biosynthesis; spermidine from putrescine: step 1/1.</text>
</comment>
<name>D6Z9V8_SEGRD</name>
<evidence type="ECO:0000256" key="2">
    <source>
        <dbReference type="ARBA" id="ARBA00022679"/>
    </source>
</evidence>
<organism evidence="7 8">
    <name type="scientific">Segniliparus rotundus (strain ATCC BAA-972 / CDC 1076 / CIP 108378 / DSM 44985 / JCM 13578)</name>
    <dbReference type="NCBI Taxonomy" id="640132"/>
    <lineage>
        <taxon>Bacteria</taxon>
        <taxon>Bacillati</taxon>
        <taxon>Actinomycetota</taxon>
        <taxon>Actinomycetes</taxon>
        <taxon>Mycobacteriales</taxon>
        <taxon>Segniliparaceae</taxon>
        <taxon>Segniliparus</taxon>
    </lineage>
</organism>
<dbReference type="SUPFAM" id="SSF53335">
    <property type="entry name" value="S-adenosyl-L-methionine-dependent methyltransferases"/>
    <property type="match status" value="1"/>
</dbReference>
<feature type="binding site" evidence="4">
    <location>
        <position position="70"/>
    </location>
    <ligand>
        <name>spermidine</name>
        <dbReference type="ChEBI" id="CHEBI:57834"/>
    </ligand>
</feature>
<comment type="function">
    <text evidence="4">Catalyzes the irreversible transfer of a propylamine group from the amino donor S-adenosylmethioninamine (decarboxy-AdoMet) to putrescine (1,4-diaminobutane) to yield spermidine.</text>
</comment>
<proteinExistence type="inferred from homology"/>
<evidence type="ECO:0000256" key="1">
    <source>
        <dbReference type="ARBA" id="ARBA00007867"/>
    </source>
</evidence>
<evidence type="ECO:0000256" key="5">
    <source>
        <dbReference type="PROSITE-ProRule" id="PRU00354"/>
    </source>
</evidence>
<dbReference type="Proteomes" id="UP000002247">
    <property type="component" value="Chromosome"/>
</dbReference>
<dbReference type="UniPathway" id="UPA00248">
    <property type="reaction ID" value="UER00314"/>
</dbReference>
<keyword evidence="8" id="KW-1185">Reference proteome</keyword>
<protein>
    <recommendedName>
        <fullName evidence="4">Polyamine aminopropyltransferase</fullName>
    </recommendedName>
    <alternativeName>
        <fullName evidence="4">Putrescine aminopropyltransferase</fullName>
        <shortName evidence="4">PAPT</shortName>
    </alternativeName>
    <alternativeName>
        <fullName evidence="4">Spermidine synthase</fullName>
        <shortName evidence="4">SPDS</shortName>
        <shortName evidence="4">SPDSY</shortName>
        <ecNumber evidence="4">2.5.1.16</ecNumber>
    </alternativeName>
</protein>
<feature type="binding site" evidence="4">
    <location>
        <position position="113"/>
    </location>
    <ligand>
        <name>S-methyl-5'-thioadenosine</name>
        <dbReference type="ChEBI" id="CHEBI:17509"/>
    </ligand>
</feature>
<comment type="subunit">
    <text evidence="4">Homodimer or homotetramer.</text>
</comment>
<dbReference type="InterPro" id="IPR029063">
    <property type="entry name" value="SAM-dependent_MTases_sf"/>
</dbReference>
<keyword evidence="4" id="KW-0745">Spermidine biosynthesis</keyword>
<dbReference type="KEGG" id="srt:Srot_2176"/>
<dbReference type="EMBL" id="CP001958">
    <property type="protein sequence ID" value="ADG98628.1"/>
    <property type="molecule type" value="Genomic_DNA"/>
</dbReference>
<feature type="domain" description="PABS" evidence="6">
    <location>
        <begin position="1"/>
        <end position="266"/>
    </location>
</feature>
<dbReference type="STRING" id="640132.Srot_2176"/>
<feature type="binding site" evidence="4">
    <location>
        <position position="40"/>
    </location>
    <ligand>
        <name>S-methyl-5'-thioadenosine</name>
        <dbReference type="ChEBI" id="CHEBI:17509"/>
    </ligand>
</feature>
<dbReference type="HAMAP" id="MF_00198">
    <property type="entry name" value="Spermidine_synth"/>
    <property type="match status" value="1"/>
</dbReference>
<dbReference type="Gene3D" id="3.40.50.150">
    <property type="entry name" value="Vaccinia Virus protein VP39"/>
    <property type="match status" value="1"/>
</dbReference>
<dbReference type="RefSeq" id="WP_013139078.1">
    <property type="nucleotide sequence ID" value="NC_014168.1"/>
</dbReference>
<feature type="binding site" evidence="4">
    <location>
        <position position="94"/>
    </location>
    <ligand>
        <name>spermidine</name>
        <dbReference type="ChEBI" id="CHEBI:57834"/>
    </ligand>
</feature>
<dbReference type="PROSITE" id="PS51006">
    <property type="entry name" value="PABS_2"/>
    <property type="match status" value="1"/>
</dbReference>
<comment type="similarity">
    <text evidence="1 4">Belongs to the spermidine/spermine synthase family.</text>
</comment>
<evidence type="ECO:0000256" key="4">
    <source>
        <dbReference type="HAMAP-Rule" id="MF_00198"/>
    </source>
</evidence>
<dbReference type="InterPro" id="IPR001045">
    <property type="entry name" value="Spermi_synthase"/>
</dbReference>
<dbReference type="eggNOG" id="COG0421">
    <property type="taxonomic scope" value="Bacteria"/>
</dbReference>
<accession>D6Z9V8</accession>
<dbReference type="EC" id="2.5.1.16" evidence="4"/>
<dbReference type="AlphaFoldDB" id="D6Z9V8"/>
<gene>
    <name evidence="4" type="primary">speE</name>
    <name evidence="7" type="ordered locus">Srot_2176</name>
</gene>
<feature type="binding site" evidence="4">
    <location>
        <begin position="151"/>
        <end position="152"/>
    </location>
    <ligand>
        <name>S-methyl-5'-thioadenosine</name>
        <dbReference type="ChEBI" id="CHEBI:17509"/>
    </ligand>
</feature>
<feature type="binding site" evidence="4">
    <location>
        <position position="181"/>
    </location>
    <ligand>
        <name>S-methyl-5'-thioadenosine</name>
        <dbReference type="ChEBI" id="CHEBI:17509"/>
    </ligand>
</feature>
<keyword evidence="3 4" id="KW-0620">Polyamine biosynthesis</keyword>
<dbReference type="PANTHER" id="PTHR43317">
    <property type="entry name" value="THERMOSPERMINE SYNTHASE ACAULIS5"/>
    <property type="match status" value="1"/>
</dbReference>
<dbReference type="PANTHER" id="PTHR43317:SF11">
    <property type="entry name" value="POLYAMINE AMINOPROPYLTRANSFERASE 2"/>
    <property type="match status" value="1"/>
</dbReference>
<feature type="active site" description="Proton acceptor" evidence="4 5">
    <location>
        <position position="172"/>
    </location>
</feature>
<evidence type="ECO:0000256" key="3">
    <source>
        <dbReference type="ARBA" id="ARBA00023115"/>
    </source>
</evidence>
<sequence>MSARQIYEPLGRVIQEPLAPGLTRVWELEKTIWEGDTPFQHIVIAQTSQGVSLFSDNDRQSTEFSQLVYHEALMVPALLLADQVRSVLVVGSSEGVVCQMAVAAGASRVDHVDIDEDAVKLCAEHLPYGYTLEELRRAEQGDGAIQMHYSDGFQYLAEAAARAERYDIVLVDLPDERPEDPGAQINRLYGADFLRQCKAVLAPGGVVVNQSGCPTLWRNHTLTTSWQRFGEVFDTVAYYGSDEHEWAYLFGRAEKVEDPAGLMVSRLPACGYRPVSIDEDALRGNTTPPHSVRHRP</sequence>
<evidence type="ECO:0000259" key="6">
    <source>
        <dbReference type="PROSITE" id="PS51006"/>
    </source>
</evidence>
<dbReference type="GO" id="GO:0004766">
    <property type="term" value="F:spermidine synthase activity"/>
    <property type="evidence" value="ECO:0007669"/>
    <property type="project" value="UniProtKB-UniRule"/>
</dbReference>